<dbReference type="CDD" id="cd01205">
    <property type="entry name" value="EVH1_WASP-like"/>
    <property type="match status" value="1"/>
</dbReference>
<dbReference type="Ensembl" id="ENSAMXT00005004597.1">
    <property type="protein sequence ID" value="ENSAMXP00005004035.1"/>
    <property type="gene ID" value="ENSAMXG00005002494.1"/>
</dbReference>
<organism evidence="3 4">
    <name type="scientific">Astyanax mexicanus</name>
    <name type="common">Blind cave fish</name>
    <name type="synonym">Astyanax fasciatus mexicanus</name>
    <dbReference type="NCBI Taxonomy" id="7994"/>
    <lineage>
        <taxon>Eukaryota</taxon>
        <taxon>Metazoa</taxon>
        <taxon>Chordata</taxon>
        <taxon>Craniata</taxon>
        <taxon>Vertebrata</taxon>
        <taxon>Euteleostomi</taxon>
        <taxon>Actinopterygii</taxon>
        <taxon>Neopterygii</taxon>
        <taxon>Teleostei</taxon>
        <taxon>Ostariophysi</taxon>
        <taxon>Characiformes</taxon>
        <taxon>Characoidei</taxon>
        <taxon>Acestrorhamphidae</taxon>
        <taxon>Acestrorhamphinae</taxon>
        <taxon>Astyanax</taxon>
    </lineage>
</organism>
<dbReference type="SMART" id="SM00461">
    <property type="entry name" value="WH1"/>
    <property type="match status" value="1"/>
</dbReference>
<feature type="domain" description="WH1" evidence="2">
    <location>
        <begin position="30"/>
        <end position="137"/>
    </location>
</feature>
<dbReference type="InterPro" id="IPR011993">
    <property type="entry name" value="PH-like_dom_sf"/>
</dbReference>
<proteinExistence type="predicted"/>
<dbReference type="SUPFAM" id="SSF50729">
    <property type="entry name" value="PH domain-like"/>
    <property type="match status" value="1"/>
</dbReference>
<dbReference type="Proteomes" id="UP000694621">
    <property type="component" value="Unplaced"/>
</dbReference>
<reference evidence="3" key="1">
    <citation type="submission" date="2025-08" db="UniProtKB">
        <authorList>
            <consortium name="Ensembl"/>
        </authorList>
    </citation>
    <scope>IDENTIFICATION</scope>
</reference>
<sequence length="176" mass="20392">MSGQPPQRRPTNVGSILLTSQENDALYAYLGKKCTTLSSAVVQVYAGDRNSSWKKRCCGVACLVKDISLRSYFIRVYDLKDGKNLFEQEFYNDFAIRFPRSYFLTFAGDASQMGLNFASEEEAKRFREVANDLLVKRQRKTGLMMILLKVQFNSERQNHKKNKRNPEKSHFKHLDF</sequence>
<evidence type="ECO:0000313" key="4">
    <source>
        <dbReference type="Proteomes" id="UP000694621"/>
    </source>
</evidence>
<dbReference type="InterPro" id="IPR033927">
    <property type="entry name" value="WASPfam_EVH1"/>
</dbReference>
<dbReference type="Gene3D" id="2.30.29.30">
    <property type="entry name" value="Pleckstrin-homology domain (PH domain)/Phosphotyrosine-binding domain (PTB)"/>
    <property type="match status" value="1"/>
</dbReference>
<dbReference type="FunFam" id="2.30.29.30:FF:000130">
    <property type="entry name" value="neural Wiskott-Aldrich syndrome protein"/>
    <property type="match status" value="1"/>
</dbReference>
<dbReference type="InterPro" id="IPR000697">
    <property type="entry name" value="WH1/EVH1_dom"/>
</dbReference>
<protein>
    <recommendedName>
        <fullName evidence="2">WH1 domain-containing protein</fullName>
    </recommendedName>
</protein>
<dbReference type="AlphaFoldDB" id="A0A8B9GXR9"/>
<feature type="compositionally biased region" description="Basic and acidic residues" evidence="1">
    <location>
        <begin position="164"/>
        <end position="176"/>
    </location>
</feature>
<evidence type="ECO:0000256" key="1">
    <source>
        <dbReference type="SAM" id="MobiDB-lite"/>
    </source>
</evidence>
<name>A0A8B9GXR9_ASTMX</name>
<feature type="region of interest" description="Disordered" evidence="1">
    <location>
        <begin position="156"/>
        <end position="176"/>
    </location>
</feature>
<dbReference type="PROSITE" id="PS50229">
    <property type="entry name" value="WH1"/>
    <property type="match status" value="1"/>
</dbReference>
<dbReference type="Pfam" id="PF00568">
    <property type="entry name" value="WH1"/>
    <property type="match status" value="1"/>
</dbReference>
<evidence type="ECO:0000259" key="2">
    <source>
        <dbReference type="PROSITE" id="PS50229"/>
    </source>
</evidence>
<evidence type="ECO:0000313" key="3">
    <source>
        <dbReference type="Ensembl" id="ENSAMXP00005004035.1"/>
    </source>
</evidence>
<accession>A0A8B9GXR9</accession>